<name>A0A2V3ISV8_9FLOR</name>
<organism evidence="2 3">
    <name type="scientific">Gracilariopsis chorda</name>
    <dbReference type="NCBI Taxonomy" id="448386"/>
    <lineage>
        <taxon>Eukaryota</taxon>
        <taxon>Rhodophyta</taxon>
        <taxon>Florideophyceae</taxon>
        <taxon>Rhodymeniophycidae</taxon>
        <taxon>Gracilariales</taxon>
        <taxon>Gracilariaceae</taxon>
        <taxon>Gracilariopsis</taxon>
    </lineage>
</organism>
<evidence type="ECO:0000256" key="1">
    <source>
        <dbReference type="SAM" id="MobiDB-lite"/>
    </source>
</evidence>
<comment type="caution">
    <text evidence="2">The sequence shown here is derived from an EMBL/GenBank/DDBJ whole genome shotgun (WGS) entry which is preliminary data.</text>
</comment>
<proteinExistence type="predicted"/>
<dbReference type="EMBL" id="NBIV01000067">
    <property type="protein sequence ID" value="PXF45206.1"/>
    <property type="molecule type" value="Genomic_DNA"/>
</dbReference>
<gene>
    <name evidence="2" type="ORF">BWQ96_05036</name>
</gene>
<sequence length="311" mass="36315">MTYRSSIDDSVLELFLIANWIEALTIDEVMEEEPKACIEECAHIDEKDYDLGIIERDIFHVQMEKPCREANLEKQIWRSCLKYKTTRKKCGYDNFIDTKPKLAIRHIYRKITDRSLKTSIKLILDLHKEEYEIDFHNFVRKAVEEAKTVDLKASARRDSVIMEAENPETDLVRTSKGIKERNHSRYEGKERNRNSTMKQSCAEENKKDSKPGVPDRYLMQKLRCGSCLNPDCKENHRLRDYENTSVEVFSQSLNRTHRTTFPAPRHLEGRFQFACHYPRSTRVLQQPIAIRGTDPVRPDDPSSNSSASAAW</sequence>
<feature type="compositionally biased region" description="Basic and acidic residues" evidence="1">
    <location>
        <begin position="201"/>
        <end position="210"/>
    </location>
</feature>
<evidence type="ECO:0000313" key="3">
    <source>
        <dbReference type="Proteomes" id="UP000247409"/>
    </source>
</evidence>
<feature type="compositionally biased region" description="Low complexity" evidence="1">
    <location>
        <begin position="302"/>
        <end position="311"/>
    </location>
</feature>
<feature type="compositionally biased region" description="Basic and acidic residues" evidence="1">
    <location>
        <begin position="176"/>
        <end position="193"/>
    </location>
</feature>
<protein>
    <submittedName>
        <fullName evidence="2">Uncharacterized protein</fullName>
    </submittedName>
</protein>
<reference evidence="2 3" key="1">
    <citation type="journal article" date="2018" name="Mol. Biol. Evol.">
        <title>Analysis of the draft genome of the red seaweed Gracilariopsis chorda provides insights into genome size evolution in Rhodophyta.</title>
        <authorList>
            <person name="Lee J."/>
            <person name="Yang E.C."/>
            <person name="Graf L."/>
            <person name="Yang J.H."/>
            <person name="Qiu H."/>
            <person name="Zel Zion U."/>
            <person name="Chan C.X."/>
            <person name="Stephens T.G."/>
            <person name="Weber A.P.M."/>
            <person name="Boo G.H."/>
            <person name="Boo S.M."/>
            <person name="Kim K.M."/>
            <person name="Shin Y."/>
            <person name="Jung M."/>
            <person name="Lee S.J."/>
            <person name="Yim H.S."/>
            <person name="Lee J.H."/>
            <person name="Bhattacharya D."/>
            <person name="Yoon H.S."/>
        </authorList>
    </citation>
    <scope>NUCLEOTIDE SEQUENCE [LARGE SCALE GENOMIC DNA]</scope>
    <source>
        <strain evidence="2 3">SKKU-2015</strain>
        <tissue evidence="2">Whole body</tissue>
    </source>
</reference>
<feature type="region of interest" description="Disordered" evidence="1">
    <location>
        <begin position="286"/>
        <end position="311"/>
    </location>
</feature>
<dbReference type="AlphaFoldDB" id="A0A2V3ISV8"/>
<feature type="region of interest" description="Disordered" evidence="1">
    <location>
        <begin position="176"/>
        <end position="214"/>
    </location>
</feature>
<keyword evidence="3" id="KW-1185">Reference proteome</keyword>
<evidence type="ECO:0000313" key="2">
    <source>
        <dbReference type="EMBL" id="PXF45206.1"/>
    </source>
</evidence>
<accession>A0A2V3ISV8</accession>
<dbReference type="Proteomes" id="UP000247409">
    <property type="component" value="Unassembled WGS sequence"/>
</dbReference>